<protein>
    <submittedName>
        <fullName evidence="1">Uncharacterized protein</fullName>
    </submittedName>
</protein>
<gene>
    <name evidence="1" type="ORF">LVIROSA_LOCUS6794</name>
</gene>
<dbReference type="AlphaFoldDB" id="A0AAU9M156"/>
<name>A0AAU9M156_9ASTR</name>
<dbReference type="EMBL" id="CAKMRJ010000227">
    <property type="protein sequence ID" value="CAH1419251.1"/>
    <property type="molecule type" value="Genomic_DNA"/>
</dbReference>
<accession>A0AAU9M156</accession>
<organism evidence="1 2">
    <name type="scientific">Lactuca virosa</name>
    <dbReference type="NCBI Taxonomy" id="75947"/>
    <lineage>
        <taxon>Eukaryota</taxon>
        <taxon>Viridiplantae</taxon>
        <taxon>Streptophyta</taxon>
        <taxon>Embryophyta</taxon>
        <taxon>Tracheophyta</taxon>
        <taxon>Spermatophyta</taxon>
        <taxon>Magnoliopsida</taxon>
        <taxon>eudicotyledons</taxon>
        <taxon>Gunneridae</taxon>
        <taxon>Pentapetalae</taxon>
        <taxon>asterids</taxon>
        <taxon>campanulids</taxon>
        <taxon>Asterales</taxon>
        <taxon>Asteraceae</taxon>
        <taxon>Cichorioideae</taxon>
        <taxon>Cichorieae</taxon>
        <taxon>Lactucinae</taxon>
        <taxon>Lactuca</taxon>
    </lineage>
</organism>
<sequence length="102" mass="12006">MYHSCTICSELLFDVLKDLTILPYEHTMYLDCAEEMEQCQHHSCHVWSMGLERLVMKKSRPSIINSIKIQLKYRCDRDVCILEWSSTLTGQVSVIFCKWVCI</sequence>
<keyword evidence="2" id="KW-1185">Reference proteome</keyword>
<proteinExistence type="predicted"/>
<comment type="caution">
    <text evidence="1">The sequence shown here is derived from an EMBL/GenBank/DDBJ whole genome shotgun (WGS) entry which is preliminary data.</text>
</comment>
<dbReference type="Proteomes" id="UP001157418">
    <property type="component" value="Unassembled WGS sequence"/>
</dbReference>
<evidence type="ECO:0000313" key="1">
    <source>
        <dbReference type="EMBL" id="CAH1419251.1"/>
    </source>
</evidence>
<reference evidence="1 2" key="1">
    <citation type="submission" date="2022-01" db="EMBL/GenBank/DDBJ databases">
        <authorList>
            <person name="Xiong W."/>
            <person name="Schranz E."/>
        </authorList>
    </citation>
    <scope>NUCLEOTIDE SEQUENCE [LARGE SCALE GENOMIC DNA]</scope>
</reference>
<evidence type="ECO:0000313" key="2">
    <source>
        <dbReference type="Proteomes" id="UP001157418"/>
    </source>
</evidence>